<proteinExistence type="predicted"/>
<evidence type="ECO:0000313" key="3">
    <source>
        <dbReference type="Proteomes" id="UP000787156"/>
    </source>
</evidence>
<accession>A0A9D3A084</accession>
<protein>
    <submittedName>
        <fullName evidence="2">Uncharacterized protein</fullName>
    </submittedName>
</protein>
<keyword evidence="1" id="KW-1133">Transmembrane helix</keyword>
<keyword evidence="1" id="KW-0812">Transmembrane</keyword>
<comment type="caution">
    <text evidence="2">The sequence shown here is derived from an EMBL/GenBank/DDBJ whole genome shotgun (WGS) entry which is preliminary data.</text>
</comment>
<gene>
    <name evidence="2" type="ORF">K8V79_11005</name>
</gene>
<organism evidence="2 3">
    <name type="scientific">Acinetobacter lwoffii</name>
    <dbReference type="NCBI Taxonomy" id="28090"/>
    <lineage>
        <taxon>Bacteria</taxon>
        <taxon>Pseudomonadati</taxon>
        <taxon>Pseudomonadota</taxon>
        <taxon>Gammaproteobacteria</taxon>
        <taxon>Moraxellales</taxon>
        <taxon>Moraxellaceae</taxon>
        <taxon>Acinetobacter</taxon>
    </lineage>
</organism>
<dbReference type="EMBL" id="DYWX01000117">
    <property type="protein sequence ID" value="HJF28742.1"/>
    <property type="molecule type" value="Genomic_DNA"/>
</dbReference>
<dbReference type="Proteomes" id="UP000787156">
    <property type="component" value="Unassembled WGS sequence"/>
</dbReference>
<dbReference type="AlphaFoldDB" id="A0A9D3A084"/>
<evidence type="ECO:0000256" key="1">
    <source>
        <dbReference type="SAM" id="Phobius"/>
    </source>
</evidence>
<keyword evidence="1" id="KW-0472">Membrane</keyword>
<reference evidence="2" key="1">
    <citation type="journal article" date="2021" name="PeerJ">
        <title>Extensive microbial diversity within the chicken gut microbiome revealed by metagenomics and culture.</title>
        <authorList>
            <person name="Gilroy R."/>
            <person name="Ravi A."/>
            <person name="Getino M."/>
            <person name="Pursley I."/>
            <person name="Horton D.L."/>
            <person name="Alikhan N.F."/>
            <person name="Baker D."/>
            <person name="Gharbi K."/>
            <person name="Hall N."/>
            <person name="Watson M."/>
            <person name="Adriaenssens E.M."/>
            <person name="Foster-Nyarko E."/>
            <person name="Jarju S."/>
            <person name="Secka A."/>
            <person name="Antonio M."/>
            <person name="Oren A."/>
            <person name="Chaudhuri R.R."/>
            <person name="La Ragione R."/>
            <person name="Hildebrand F."/>
            <person name="Pallen M.J."/>
        </authorList>
    </citation>
    <scope>NUCLEOTIDE SEQUENCE</scope>
    <source>
        <strain evidence="2">CHK135-1449</strain>
    </source>
</reference>
<sequence length="134" mass="15097">MDTLTIFTLITSLMALLLTYAVFKSNQQPQIIIFATPHYGKESVIQLHVKNIGKSIAHHVKISSDRPIPRATFRIKKLNSEKQDFKTGIFKNGVKVFPPNQSQIYDWGQYGGLRDALANNPILIKATYIGINIL</sequence>
<feature type="transmembrane region" description="Helical" evidence="1">
    <location>
        <begin position="6"/>
        <end position="23"/>
    </location>
</feature>
<reference evidence="2" key="2">
    <citation type="submission" date="2021-09" db="EMBL/GenBank/DDBJ databases">
        <authorList>
            <person name="Gilroy R."/>
        </authorList>
    </citation>
    <scope>NUCLEOTIDE SEQUENCE</scope>
    <source>
        <strain evidence="2">CHK135-1449</strain>
    </source>
</reference>
<evidence type="ECO:0000313" key="2">
    <source>
        <dbReference type="EMBL" id="HJF28742.1"/>
    </source>
</evidence>
<name>A0A9D3A084_ACILW</name>